<comment type="caution">
    <text evidence="2">The sequence shown here is derived from an EMBL/GenBank/DDBJ whole genome shotgun (WGS) entry which is preliminary data.</text>
</comment>
<evidence type="ECO:0000313" key="3">
    <source>
        <dbReference type="Proteomes" id="UP000238801"/>
    </source>
</evidence>
<evidence type="ECO:0000313" key="2">
    <source>
        <dbReference type="EMBL" id="PRY92042.1"/>
    </source>
</evidence>
<sequence>MSAPSPSPLAPEDALAALPGPLPPGEHVLWAARPDAGLLERGLFRRRAVLIVATLLALWPVLTALEAGLPVPVALAGALLFAPFVVPVLVAMRLAARLTARHTLYVLTERRIVIQAGYVYARTVNIPLAAVRDVALRRIGADGGDLQIAVDPDASLTYGALMPHARLLHLLHPTPVLRAVAGVDAALPLFAELARPGVRPAEVEAVAAGQGA</sequence>
<dbReference type="EMBL" id="PVTT01000003">
    <property type="protein sequence ID" value="PRY92042.1"/>
    <property type="molecule type" value="Genomic_DNA"/>
</dbReference>
<keyword evidence="1" id="KW-0812">Transmembrane</keyword>
<keyword evidence="3" id="KW-1185">Reference proteome</keyword>
<feature type="transmembrane region" description="Helical" evidence="1">
    <location>
        <begin position="48"/>
        <end position="65"/>
    </location>
</feature>
<reference evidence="2 3" key="1">
    <citation type="submission" date="2018-03" db="EMBL/GenBank/DDBJ databases">
        <title>Genomic Encyclopedia of Archaeal and Bacterial Type Strains, Phase II (KMG-II): from individual species to whole genera.</title>
        <authorList>
            <person name="Goeker M."/>
        </authorList>
    </citation>
    <scope>NUCLEOTIDE SEQUENCE [LARGE SCALE GENOMIC DNA]</scope>
    <source>
        <strain evidence="2 3">DSM 29318</strain>
    </source>
</reference>
<dbReference type="RefSeq" id="WP_106161760.1">
    <property type="nucleotide sequence ID" value="NZ_PVTT01000003.1"/>
</dbReference>
<evidence type="ECO:0000256" key="1">
    <source>
        <dbReference type="SAM" id="Phobius"/>
    </source>
</evidence>
<gene>
    <name evidence="2" type="ORF">BCF33_2735</name>
</gene>
<accession>A0A2T0WZA5</accession>
<dbReference type="AlphaFoldDB" id="A0A2T0WZA5"/>
<feature type="transmembrane region" description="Helical" evidence="1">
    <location>
        <begin position="71"/>
        <end position="92"/>
    </location>
</feature>
<keyword evidence="1" id="KW-1133">Transmembrane helix</keyword>
<dbReference type="Proteomes" id="UP000238801">
    <property type="component" value="Unassembled WGS sequence"/>
</dbReference>
<organism evidence="2 3">
    <name type="scientific">Hasllibacter halocynthiae</name>
    <dbReference type="NCBI Taxonomy" id="595589"/>
    <lineage>
        <taxon>Bacteria</taxon>
        <taxon>Pseudomonadati</taxon>
        <taxon>Pseudomonadota</taxon>
        <taxon>Alphaproteobacteria</taxon>
        <taxon>Rhodobacterales</taxon>
        <taxon>Roseobacteraceae</taxon>
        <taxon>Hasllibacter</taxon>
    </lineage>
</organism>
<dbReference type="OrthoDB" id="7345733at2"/>
<protein>
    <submittedName>
        <fullName evidence="2">PH (Pleckstrin Homology) domain-containing protein</fullName>
    </submittedName>
</protein>
<keyword evidence="1" id="KW-0472">Membrane</keyword>
<name>A0A2T0WZA5_9RHOB</name>
<proteinExistence type="predicted"/>